<dbReference type="Proteomes" id="UP000321367">
    <property type="component" value="Unassembled WGS sequence"/>
</dbReference>
<evidence type="ECO:0000313" key="3">
    <source>
        <dbReference type="Proteomes" id="UP000321367"/>
    </source>
</evidence>
<protein>
    <recommendedName>
        <fullName evidence="4">Glycosyltransferase RgtA/B/C/D-like domain-containing protein</fullName>
    </recommendedName>
</protein>
<dbReference type="OrthoDB" id="1413114at2"/>
<accession>A0A5C6ZQ06</accession>
<organism evidence="2 3">
    <name type="scientific">Gillisia hiemivivida</name>
    <dbReference type="NCBI Taxonomy" id="291190"/>
    <lineage>
        <taxon>Bacteria</taxon>
        <taxon>Pseudomonadati</taxon>
        <taxon>Bacteroidota</taxon>
        <taxon>Flavobacteriia</taxon>
        <taxon>Flavobacteriales</taxon>
        <taxon>Flavobacteriaceae</taxon>
        <taxon>Gillisia</taxon>
    </lineage>
</organism>
<proteinExistence type="predicted"/>
<keyword evidence="1" id="KW-0812">Transmembrane</keyword>
<dbReference type="EMBL" id="VORY01000016">
    <property type="protein sequence ID" value="TXD92867.1"/>
    <property type="molecule type" value="Genomic_DNA"/>
</dbReference>
<comment type="caution">
    <text evidence="2">The sequence shown here is derived from an EMBL/GenBank/DDBJ whole genome shotgun (WGS) entry which is preliminary data.</text>
</comment>
<dbReference type="AlphaFoldDB" id="A0A5C6ZQ06"/>
<evidence type="ECO:0000256" key="1">
    <source>
        <dbReference type="SAM" id="Phobius"/>
    </source>
</evidence>
<keyword evidence="1" id="KW-0472">Membrane</keyword>
<feature type="transmembrane region" description="Helical" evidence="1">
    <location>
        <begin position="9"/>
        <end position="29"/>
    </location>
</feature>
<keyword evidence="3" id="KW-1185">Reference proteome</keyword>
<feature type="transmembrane region" description="Helical" evidence="1">
    <location>
        <begin position="126"/>
        <end position="144"/>
    </location>
</feature>
<reference evidence="2 3" key="1">
    <citation type="submission" date="2019-08" db="EMBL/GenBank/DDBJ databases">
        <title>Genome sequence of Gillisia hiemivivida IC154 (type strain).</title>
        <authorList>
            <person name="Bowman J.P."/>
        </authorList>
    </citation>
    <scope>NUCLEOTIDE SEQUENCE [LARGE SCALE GENOMIC DNA]</scope>
    <source>
        <strain evidence="2 3">IC154</strain>
    </source>
</reference>
<feature type="transmembrane region" description="Helical" evidence="1">
    <location>
        <begin position="195"/>
        <end position="219"/>
    </location>
</feature>
<name>A0A5C6ZQ06_9FLAO</name>
<evidence type="ECO:0000313" key="2">
    <source>
        <dbReference type="EMBL" id="TXD92867.1"/>
    </source>
</evidence>
<sequence>MKLLKLTNYFWGIVLFFLLILSVVCTYISTDAPYYLSMARDIALGYVPYRDIFSSYTPVAMYLNSLVRLMTDNPSYHLFLTFQYCITAVSVVFFYKISRREGLGKALSTFLSFFLFIAVLSSDGSYINLEVYVIMFCLIAYYFLLKKEFFWCGFFLALGFFSKQYGIFNFLPFFLLIFIYHGYQKGYLVKFILGAFLPLIFFLTYFVLVQQISFTALALQLTGSGYDQEMIELETSWFSFLAGAKIFILLLIPFIFVRINPFRNKVNAVLILGILVNLMPLYIQTVSHYFILSFPFVFILLARNLDVSNKKFFMMSNLVLMIIAGLLIARINRYKGVYDEQLELAAETRKEYPVGSDVFLYKHFRFLYILNDYRNPVLEEIGYRYGFKPDDEFREKYEVLSVED</sequence>
<feature type="transmembrane region" description="Helical" evidence="1">
    <location>
        <begin position="311"/>
        <end position="329"/>
    </location>
</feature>
<feature type="transmembrane region" description="Helical" evidence="1">
    <location>
        <begin position="240"/>
        <end position="259"/>
    </location>
</feature>
<evidence type="ECO:0008006" key="4">
    <source>
        <dbReference type="Google" id="ProtNLM"/>
    </source>
</evidence>
<gene>
    <name evidence="2" type="ORF">ES724_12325</name>
</gene>
<feature type="transmembrane region" description="Helical" evidence="1">
    <location>
        <begin position="76"/>
        <end position="95"/>
    </location>
</feature>
<keyword evidence="1" id="KW-1133">Transmembrane helix</keyword>
<dbReference type="RefSeq" id="WP_146933357.1">
    <property type="nucleotide sequence ID" value="NZ_CBCSHZ010000015.1"/>
</dbReference>
<feature type="transmembrane region" description="Helical" evidence="1">
    <location>
        <begin position="165"/>
        <end position="183"/>
    </location>
</feature>
<feature type="transmembrane region" description="Helical" evidence="1">
    <location>
        <begin position="265"/>
        <end position="282"/>
    </location>
</feature>